<dbReference type="SUPFAM" id="SSF50630">
    <property type="entry name" value="Acid proteases"/>
    <property type="match status" value="1"/>
</dbReference>
<feature type="domain" description="F-box" evidence="2">
    <location>
        <begin position="563"/>
        <end position="610"/>
    </location>
</feature>
<proteinExistence type="predicted"/>
<name>A0AAV1DH80_OLDCO</name>
<dbReference type="PANTHER" id="PTHR31672:SF13">
    <property type="entry name" value="F-BOX PROTEIN CPR30-LIKE"/>
    <property type="match status" value="1"/>
</dbReference>
<feature type="compositionally biased region" description="Pro residues" evidence="1">
    <location>
        <begin position="128"/>
        <end position="139"/>
    </location>
</feature>
<dbReference type="CDD" id="cd00303">
    <property type="entry name" value="retropepsin_like"/>
    <property type="match status" value="1"/>
</dbReference>
<dbReference type="InterPro" id="IPR050796">
    <property type="entry name" value="SCF_F-box_component"/>
</dbReference>
<dbReference type="InterPro" id="IPR017451">
    <property type="entry name" value="F-box-assoc_interact_dom"/>
</dbReference>
<dbReference type="InterPro" id="IPR036047">
    <property type="entry name" value="F-box-like_dom_sf"/>
</dbReference>
<dbReference type="EMBL" id="OX459122">
    <property type="protein sequence ID" value="CAI9106771.1"/>
    <property type="molecule type" value="Genomic_DNA"/>
</dbReference>
<dbReference type="NCBIfam" id="TIGR01640">
    <property type="entry name" value="F_box_assoc_1"/>
    <property type="match status" value="1"/>
</dbReference>
<evidence type="ECO:0000313" key="3">
    <source>
        <dbReference type="EMBL" id="CAI9106771.1"/>
    </source>
</evidence>
<dbReference type="PROSITE" id="PS50181">
    <property type="entry name" value="FBOX"/>
    <property type="match status" value="1"/>
</dbReference>
<accession>A0AAV1DH80</accession>
<dbReference type="Gene3D" id="1.20.1280.50">
    <property type="match status" value="1"/>
</dbReference>
<dbReference type="Gene3D" id="2.40.70.10">
    <property type="entry name" value="Acid Proteases"/>
    <property type="match status" value="1"/>
</dbReference>
<evidence type="ECO:0000259" key="2">
    <source>
        <dbReference type="PROSITE" id="PS50181"/>
    </source>
</evidence>
<dbReference type="Pfam" id="PF00646">
    <property type="entry name" value="F-box"/>
    <property type="match status" value="1"/>
</dbReference>
<dbReference type="AlphaFoldDB" id="A0AAV1DH80"/>
<feature type="region of interest" description="Disordered" evidence="1">
    <location>
        <begin position="38"/>
        <end position="144"/>
    </location>
</feature>
<dbReference type="SMART" id="SM00256">
    <property type="entry name" value="FBOX"/>
    <property type="match status" value="1"/>
</dbReference>
<protein>
    <submittedName>
        <fullName evidence="3">OLC1v1005990C1</fullName>
    </submittedName>
</protein>
<dbReference type="InterPro" id="IPR001810">
    <property type="entry name" value="F-box_dom"/>
</dbReference>
<dbReference type="Proteomes" id="UP001161247">
    <property type="component" value="Chromosome 5"/>
</dbReference>
<organism evidence="3 4">
    <name type="scientific">Oldenlandia corymbosa var. corymbosa</name>
    <dbReference type="NCBI Taxonomy" id="529605"/>
    <lineage>
        <taxon>Eukaryota</taxon>
        <taxon>Viridiplantae</taxon>
        <taxon>Streptophyta</taxon>
        <taxon>Embryophyta</taxon>
        <taxon>Tracheophyta</taxon>
        <taxon>Spermatophyta</taxon>
        <taxon>Magnoliopsida</taxon>
        <taxon>eudicotyledons</taxon>
        <taxon>Gunneridae</taxon>
        <taxon>Pentapetalae</taxon>
        <taxon>asterids</taxon>
        <taxon>lamiids</taxon>
        <taxon>Gentianales</taxon>
        <taxon>Rubiaceae</taxon>
        <taxon>Rubioideae</taxon>
        <taxon>Spermacoceae</taxon>
        <taxon>Hedyotis-Oldenlandia complex</taxon>
        <taxon>Oldenlandia</taxon>
    </lineage>
</organism>
<evidence type="ECO:0000256" key="1">
    <source>
        <dbReference type="SAM" id="MobiDB-lite"/>
    </source>
</evidence>
<keyword evidence="4" id="KW-1185">Reference proteome</keyword>
<gene>
    <name evidence="3" type="ORF">OLC1_LOCUS15220</name>
</gene>
<dbReference type="CDD" id="cd22157">
    <property type="entry name" value="F-box_AtFBW1-like"/>
    <property type="match status" value="1"/>
</dbReference>
<reference evidence="3" key="1">
    <citation type="submission" date="2023-03" db="EMBL/GenBank/DDBJ databases">
        <authorList>
            <person name="Julca I."/>
        </authorList>
    </citation>
    <scope>NUCLEOTIDE SEQUENCE</scope>
</reference>
<dbReference type="PANTHER" id="PTHR31672">
    <property type="entry name" value="BNACNNG10540D PROTEIN"/>
    <property type="match status" value="1"/>
</dbReference>
<dbReference type="InterPro" id="IPR006527">
    <property type="entry name" value="F-box-assoc_dom_typ1"/>
</dbReference>
<evidence type="ECO:0000313" key="4">
    <source>
        <dbReference type="Proteomes" id="UP001161247"/>
    </source>
</evidence>
<dbReference type="Pfam" id="PF07734">
    <property type="entry name" value="FBA_1"/>
    <property type="match status" value="1"/>
</dbReference>
<feature type="compositionally biased region" description="Polar residues" evidence="1">
    <location>
        <begin position="106"/>
        <end position="124"/>
    </location>
</feature>
<sequence length="1013" mass="115258">MLEEYQCRCLLDQLDPTDQELQDLIDEKEARRTLALLEKKQENAKSQARKPRAPTRRPLTMKSLGKNVQLVVAQPFENASRQKGEKFAGSRNFAKKNSRDPRVDNRGNNWTPRNNTQQSSQQPLDSGPQPPQQVPPPDPTKQITHNMGAIYGASLEAFVHTATLVIEDIIGNVHMSQVYVDNGSAVNIIYSNCFKKMNIQNPDWHPTTLQLMGFSGHTIIPSGIVRRPITEGSHPRMVTLTMDFAIIGAPSPFNVILGRPWMCQARTIWSPYHLVMKFSTEYGIGMLQGCQHSSRECLFTAVKIGKKTVNSGVTTATSGCYSVQQGMPSVEDVRKEQAMDLNHPHQPPLSSKTEELILDKKEPGKTIQLGISIELWTLASVLLDDLTENRTMDLGIRASCNGLICVTYQYRTDNGEPKIGIVLWNPSQPYIRGREQGGQHYDEADSYALEALDLRNHKFHLVPSPPCVEPDYASSWMKKARAFGVLDGCLSFICISRQGNSNDLWTMKESIEEENQRKNKEPVTMFVGECDMSRIDGGYIYCDSLVRPWPLNKEKISPMRRFRWMLSNLPEDLLAELLVRFPAKTLLQLRLVSKPWKSLIDSNSFELQHLTQGQSSPPLPYRPLKLMFKGVIGGSYTELGHRIYSAGEFDSPENTINSKVDISFPFIMNPADLSRTNLVLGISASCNELICMSNYKSYRDSMFRVVLWNPSTNDYWMLPDSPVSLHRYHNSKKHDHIEIIYGFGYDEACDDYKVVRVVQITHIQIPYDNHHRTRSLVEQEIKFYSLKSDSWRSLMMRSGQINHALHWVIRGRERGGKHYDDADSYSIAALDLRNDKFLLVPSPPCGVRSDYYDVLRLKNYPRQAFGVLDGCLSIIYQSRRGTGRNYLWTMKEYGAKDSWTMYNVGCEYSIPRHMFGYAYKYGGSGGNADRKLLLADFKGLVWCDVDDAIDKQSVEEEDHQRKSNEPITLNPVDEYYRMSKIDGGCIYSDSLVRPWPPCAHIERKTLASLCSNN</sequence>
<dbReference type="SUPFAM" id="SSF81383">
    <property type="entry name" value="F-box domain"/>
    <property type="match status" value="1"/>
</dbReference>
<dbReference type="InterPro" id="IPR021109">
    <property type="entry name" value="Peptidase_aspartic_dom_sf"/>
</dbReference>